<dbReference type="GeneID" id="36587982"/>
<feature type="non-terminal residue" evidence="1">
    <location>
        <position position="72"/>
    </location>
</feature>
<dbReference type="EMBL" id="KZ613785">
    <property type="protein sequence ID" value="PMD62015.1"/>
    <property type="molecule type" value="Genomic_DNA"/>
</dbReference>
<accession>A0A2J6TG65</accession>
<proteinExistence type="predicted"/>
<evidence type="ECO:0000313" key="2">
    <source>
        <dbReference type="Proteomes" id="UP000235371"/>
    </source>
</evidence>
<dbReference type="Proteomes" id="UP000235371">
    <property type="component" value="Unassembled WGS sequence"/>
</dbReference>
<dbReference type="AlphaFoldDB" id="A0A2J6TG65"/>
<gene>
    <name evidence="1" type="ORF">K444DRAFT_611231</name>
</gene>
<organism evidence="1 2">
    <name type="scientific">Hyaloscypha bicolor E</name>
    <dbReference type="NCBI Taxonomy" id="1095630"/>
    <lineage>
        <taxon>Eukaryota</taxon>
        <taxon>Fungi</taxon>
        <taxon>Dikarya</taxon>
        <taxon>Ascomycota</taxon>
        <taxon>Pezizomycotina</taxon>
        <taxon>Leotiomycetes</taxon>
        <taxon>Helotiales</taxon>
        <taxon>Hyaloscyphaceae</taxon>
        <taxon>Hyaloscypha</taxon>
        <taxon>Hyaloscypha bicolor</taxon>
    </lineage>
</organism>
<reference evidence="1 2" key="1">
    <citation type="submission" date="2016-04" db="EMBL/GenBank/DDBJ databases">
        <title>A degradative enzymes factory behind the ericoid mycorrhizal symbiosis.</title>
        <authorList>
            <consortium name="DOE Joint Genome Institute"/>
            <person name="Martino E."/>
            <person name="Morin E."/>
            <person name="Grelet G."/>
            <person name="Kuo A."/>
            <person name="Kohler A."/>
            <person name="Daghino S."/>
            <person name="Barry K."/>
            <person name="Choi C."/>
            <person name="Cichocki N."/>
            <person name="Clum A."/>
            <person name="Copeland A."/>
            <person name="Hainaut M."/>
            <person name="Haridas S."/>
            <person name="Labutti K."/>
            <person name="Lindquist E."/>
            <person name="Lipzen A."/>
            <person name="Khouja H.-R."/>
            <person name="Murat C."/>
            <person name="Ohm R."/>
            <person name="Olson A."/>
            <person name="Spatafora J."/>
            <person name="Veneault-Fourrey C."/>
            <person name="Henrissat B."/>
            <person name="Grigoriev I."/>
            <person name="Martin F."/>
            <person name="Perotto S."/>
        </authorList>
    </citation>
    <scope>NUCLEOTIDE SEQUENCE [LARGE SCALE GENOMIC DNA]</scope>
    <source>
        <strain evidence="1 2">E</strain>
    </source>
</reference>
<keyword evidence="2" id="KW-1185">Reference proteome</keyword>
<name>A0A2J6TG65_9HELO</name>
<dbReference type="RefSeq" id="XP_024738919.1">
    <property type="nucleotide sequence ID" value="XM_024879905.1"/>
</dbReference>
<dbReference type="InParanoid" id="A0A2J6TG65"/>
<protein>
    <submittedName>
        <fullName evidence="1">Uncharacterized protein</fullName>
    </submittedName>
</protein>
<evidence type="ECO:0000313" key="1">
    <source>
        <dbReference type="EMBL" id="PMD62015.1"/>
    </source>
</evidence>
<sequence length="72" mass="8100">MVVEAVQSVQGCQVEKEAIAMFMYAMVDMEVVYGAEVSGGQYRSRLLEGEYSAPIQTIIIVRMAITENRFVY</sequence>